<dbReference type="HOGENOM" id="CLU_186918_0_0_6"/>
<name>A0A0E2Z6X7_9GAMM</name>
<protein>
    <submittedName>
        <fullName evidence="1">Uncharacterized protein</fullName>
    </submittedName>
</protein>
<dbReference type="EMBL" id="JPGN01000060">
    <property type="protein sequence ID" value="KFI19275.1"/>
    <property type="molecule type" value="Genomic_DNA"/>
</dbReference>
<accession>A0A0E2Z6X7</accession>
<dbReference type="OrthoDB" id="9794260at2"/>
<organism evidence="1 2">
    <name type="scientific">Nitrosococcus oceani C-27</name>
    <dbReference type="NCBI Taxonomy" id="314279"/>
    <lineage>
        <taxon>Bacteria</taxon>
        <taxon>Pseudomonadati</taxon>
        <taxon>Pseudomonadota</taxon>
        <taxon>Gammaproteobacteria</taxon>
        <taxon>Chromatiales</taxon>
        <taxon>Chromatiaceae</taxon>
        <taxon>Nitrosococcus</taxon>
    </lineage>
</organism>
<evidence type="ECO:0000313" key="1">
    <source>
        <dbReference type="EMBL" id="KFI19275.1"/>
    </source>
</evidence>
<sequence length="85" mass="9603">MPDHNEEELAAVANAIKHYFDAHPNAADSVEGIARWWLTRQRFKEATETIEKALECLVAEGEVTKMVTGEGKFVYSYAKGKMTRD</sequence>
<proteinExistence type="predicted"/>
<dbReference type="AlphaFoldDB" id="A0A0E2Z6X7"/>
<gene>
    <name evidence="1" type="ORF">IB75_10015</name>
</gene>
<dbReference type="Proteomes" id="UP000028839">
    <property type="component" value="Unassembled WGS sequence"/>
</dbReference>
<reference evidence="1 2" key="1">
    <citation type="submission" date="2014-07" db="EMBL/GenBank/DDBJ databases">
        <title>Comparative analysis of Nitrosococcus oceani genome inventories of strains from Pacific and Atlantic gyres.</title>
        <authorList>
            <person name="Lim C.K."/>
            <person name="Wang L."/>
            <person name="Sayavedra-Soto L.A."/>
            <person name="Klotz M.G."/>
        </authorList>
    </citation>
    <scope>NUCLEOTIDE SEQUENCE [LARGE SCALE GENOMIC DNA]</scope>
    <source>
        <strain evidence="1 2">C-27</strain>
    </source>
</reference>
<evidence type="ECO:0000313" key="2">
    <source>
        <dbReference type="Proteomes" id="UP000028839"/>
    </source>
</evidence>
<comment type="caution">
    <text evidence="1">The sequence shown here is derived from an EMBL/GenBank/DDBJ whole genome shotgun (WGS) entry which is preliminary data.</text>
</comment>